<dbReference type="CDD" id="cd07324">
    <property type="entry name" value="M48C_Oma1-like"/>
    <property type="match status" value="1"/>
</dbReference>
<comment type="cofactor">
    <cofactor evidence="6">
        <name>Zn(2+)</name>
        <dbReference type="ChEBI" id="CHEBI:29105"/>
    </cofactor>
    <text evidence="6">Binds 1 zinc ion per subunit.</text>
</comment>
<dbReference type="InterPro" id="IPR001915">
    <property type="entry name" value="Peptidase_M48"/>
</dbReference>
<dbReference type="GO" id="GO:0004222">
    <property type="term" value="F:metalloendopeptidase activity"/>
    <property type="evidence" value="ECO:0007669"/>
    <property type="project" value="InterPro"/>
</dbReference>
<evidence type="ECO:0000256" key="3">
    <source>
        <dbReference type="ARBA" id="ARBA00022801"/>
    </source>
</evidence>
<keyword evidence="8" id="KW-0732">Signal</keyword>
<dbReference type="Proteomes" id="UP000020218">
    <property type="component" value="Unassembled WGS sequence"/>
</dbReference>
<evidence type="ECO:0000256" key="5">
    <source>
        <dbReference type="ARBA" id="ARBA00023049"/>
    </source>
</evidence>
<evidence type="ECO:0000313" key="10">
    <source>
        <dbReference type="EMBL" id="EXI69540.1"/>
    </source>
</evidence>
<keyword evidence="7" id="KW-0812">Transmembrane</keyword>
<keyword evidence="4 6" id="KW-0862">Zinc</keyword>
<sequence length="392" mass="43064">MERRRFVNGCVCCGLLASASTLLAASQAVLPARLDRPEPGSDEGGLWSLLTREEERLQRSRFLLRDEALNAYVSGLACRLAGEHCPDIRVYIVRSPFFNASMAPNGMLQVWTGLLLRMENEAQLAAVLGHEIGHYVGRHSLEQLRDAKSRTALGQFLGMAFGAAGVGAAGSLAQLALLAGMFAYSREHEREADRIGQELVAAAGYPPIEAARVWQQLVAELKAEAEWSGDAGSRSIFFASHPDPEERSQLMASRATTMNGDRGDVASAPYARQIRGHRRQWLEDELRRRKAGETIALCERLLRQSDDGESRFFLGEAYRLRGGDGDGARALAEYALAESRSDCPPEMYRSRGLLQRQAGETAAASASFSRYLALRPAADDAEMIRSYLQEGR</sequence>
<keyword evidence="3 6" id="KW-0378">Hydrolase</keyword>
<dbReference type="EMBL" id="JFAX01000001">
    <property type="protein sequence ID" value="EXI69540.1"/>
    <property type="molecule type" value="Genomic_DNA"/>
</dbReference>
<keyword evidence="7" id="KW-0472">Membrane</keyword>
<dbReference type="Gene3D" id="3.30.2010.10">
    <property type="entry name" value="Metalloproteases ('zincins'), catalytic domain"/>
    <property type="match status" value="1"/>
</dbReference>
<evidence type="ECO:0000256" key="4">
    <source>
        <dbReference type="ARBA" id="ARBA00022833"/>
    </source>
</evidence>
<keyword evidence="11" id="KW-1185">Reference proteome</keyword>
<keyword evidence="2" id="KW-0479">Metal-binding</keyword>
<evidence type="ECO:0000256" key="6">
    <source>
        <dbReference type="RuleBase" id="RU003983"/>
    </source>
</evidence>
<proteinExistence type="inferred from homology"/>
<evidence type="ECO:0000313" key="11">
    <source>
        <dbReference type="Proteomes" id="UP000020218"/>
    </source>
</evidence>
<reference evidence="10" key="1">
    <citation type="submission" date="2014-02" db="EMBL/GenBank/DDBJ databases">
        <title>Expanding our view of genomic diversity in Candidatus Accumulibacter clades.</title>
        <authorList>
            <person name="Skennerton C.T."/>
            <person name="Barr J.J."/>
            <person name="Slater F.R."/>
            <person name="Bond P.L."/>
            <person name="Tyson G.W."/>
        </authorList>
    </citation>
    <scope>NUCLEOTIDE SEQUENCE [LARGE SCALE GENOMIC DNA]</scope>
</reference>
<feature type="transmembrane region" description="Helical" evidence="7">
    <location>
        <begin position="156"/>
        <end position="184"/>
    </location>
</feature>
<name>A0A011NY58_9PROT</name>
<feature type="domain" description="Peptidase M48" evidence="9">
    <location>
        <begin position="65"/>
        <end position="249"/>
    </location>
</feature>
<dbReference type="GO" id="GO:0016020">
    <property type="term" value="C:membrane"/>
    <property type="evidence" value="ECO:0007669"/>
    <property type="project" value="TreeGrafter"/>
</dbReference>
<evidence type="ECO:0000256" key="2">
    <source>
        <dbReference type="ARBA" id="ARBA00022723"/>
    </source>
</evidence>
<gene>
    <name evidence="10" type="primary">yfgC_1</name>
    <name evidence="10" type="ORF">AW08_00033</name>
</gene>
<dbReference type="Pfam" id="PF01435">
    <property type="entry name" value="Peptidase_M48"/>
    <property type="match status" value="1"/>
</dbReference>
<evidence type="ECO:0000256" key="7">
    <source>
        <dbReference type="SAM" id="Phobius"/>
    </source>
</evidence>
<dbReference type="PATRIC" id="fig|1454001.3.peg.210"/>
<dbReference type="PANTHER" id="PTHR22726:SF24">
    <property type="entry name" value="M48 FAMILY METALLOPEPTIDASE"/>
    <property type="match status" value="1"/>
</dbReference>
<comment type="similarity">
    <text evidence="6">Belongs to the peptidase M48 family.</text>
</comment>
<keyword evidence="5 6" id="KW-0482">Metalloprotease</keyword>
<keyword evidence="7" id="KW-1133">Transmembrane helix</keyword>
<dbReference type="AlphaFoldDB" id="A0A011NY58"/>
<dbReference type="InterPro" id="IPR011990">
    <property type="entry name" value="TPR-like_helical_dom_sf"/>
</dbReference>
<evidence type="ECO:0000256" key="8">
    <source>
        <dbReference type="SAM" id="SignalP"/>
    </source>
</evidence>
<dbReference type="Gene3D" id="1.25.40.10">
    <property type="entry name" value="Tetratricopeptide repeat domain"/>
    <property type="match status" value="1"/>
</dbReference>
<protein>
    <submittedName>
        <fullName evidence="10">TPR repeat-containing protein YfgC</fullName>
    </submittedName>
</protein>
<feature type="chain" id="PRO_5001461376" evidence="8">
    <location>
        <begin position="25"/>
        <end position="392"/>
    </location>
</feature>
<comment type="caution">
    <text evidence="10">The sequence shown here is derived from an EMBL/GenBank/DDBJ whole genome shotgun (WGS) entry which is preliminary data.</text>
</comment>
<evidence type="ECO:0000256" key="1">
    <source>
        <dbReference type="ARBA" id="ARBA00022670"/>
    </source>
</evidence>
<accession>A0A011NY58</accession>
<organism evidence="10 11">
    <name type="scientific">Candidatus Accumulibacter adjunctus</name>
    <dbReference type="NCBI Taxonomy" id="1454001"/>
    <lineage>
        <taxon>Bacteria</taxon>
        <taxon>Pseudomonadati</taxon>
        <taxon>Pseudomonadota</taxon>
        <taxon>Betaproteobacteria</taxon>
        <taxon>Candidatus Accumulibacter</taxon>
    </lineage>
</organism>
<dbReference type="STRING" id="1454001.AW08_00033"/>
<keyword evidence="1 6" id="KW-0645">Protease</keyword>
<dbReference type="InterPro" id="IPR051156">
    <property type="entry name" value="Mito/Outer_Membr_Metalloprot"/>
</dbReference>
<dbReference type="GO" id="GO:0046872">
    <property type="term" value="F:metal ion binding"/>
    <property type="evidence" value="ECO:0007669"/>
    <property type="project" value="UniProtKB-KW"/>
</dbReference>
<evidence type="ECO:0000259" key="9">
    <source>
        <dbReference type="Pfam" id="PF01435"/>
    </source>
</evidence>
<dbReference type="PANTHER" id="PTHR22726">
    <property type="entry name" value="METALLOENDOPEPTIDASE OMA1"/>
    <property type="match status" value="1"/>
</dbReference>
<dbReference type="GO" id="GO:0051603">
    <property type="term" value="P:proteolysis involved in protein catabolic process"/>
    <property type="evidence" value="ECO:0007669"/>
    <property type="project" value="TreeGrafter"/>
</dbReference>
<feature type="signal peptide" evidence="8">
    <location>
        <begin position="1"/>
        <end position="24"/>
    </location>
</feature>